<keyword evidence="1" id="KW-1133">Transmembrane helix</keyword>
<evidence type="ECO:0000259" key="2">
    <source>
        <dbReference type="Pfam" id="PF19419"/>
    </source>
</evidence>
<dbReference type="Pfam" id="PF19419">
    <property type="entry name" value="DUF5983"/>
    <property type="match status" value="1"/>
</dbReference>
<reference evidence="3 4" key="1">
    <citation type="submission" date="2019-03" db="EMBL/GenBank/DDBJ databases">
        <title>Genomic Encyclopedia of Type Strains, Phase IV (KMG-V): Genome sequencing to study the core and pangenomes of soil and plant-associated prokaryotes.</title>
        <authorList>
            <person name="Whitman W."/>
        </authorList>
    </citation>
    <scope>NUCLEOTIDE SEQUENCE [LARGE SCALE GENOMIC DNA]</scope>
    <source>
        <strain evidence="3 4">IE4868</strain>
    </source>
</reference>
<name>A0A4R3REY0_9HYPH</name>
<keyword evidence="1" id="KW-0812">Transmembrane</keyword>
<dbReference type="AlphaFoldDB" id="A0A4R3REY0"/>
<comment type="caution">
    <text evidence="3">The sequence shown here is derived from an EMBL/GenBank/DDBJ whole genome shotgun (WGS) entry which is preliminary data.</text>
</comment>
<evidence type="ECO:0000313" key="3">
    <source>
        <dbReference type="EMBL" id="TCU34093.1"/>
    </source>
</evidence>
<dbReference type="InterPro" id="IPR046025">
    <property type="entry name" value="DUF5983"/>
</dbReference>
<protein>
    <recommendedName>
        <fullName evidence="2">DUF5983 domain-containing protein</fullName>
    </recommendedName>
</protein>
<organism evidence="3 4">
    <name type="scientific">Rhizobium azibense</name>
    <dbReference type="NCBI Taxonomy" id="1136135"/>
    <lineage>
        <taxon>Bacteria</taxon>
        <taxon>Pseudomonadati</taxon>
        <taxon>Pseudomonadota</taxon>
        <taxon>Alphaproteobacteria</taxon>
        <taxon>Hyphomicrobiales</taxon>
        <taxon>Rhizobiaceae</taxon>
        <taxon>Rhizobium/Agrobacterium group</taxon>
        <taxon>Rhizobium</taxon>
    </lineage>
</organism>
<dbReference type="Proteomes" id="UP000295507">
    <property type="component" value="Unassembled WGS sequence"/>
</dbReference>
<evidence type="ECO:0000313" key="4">
    <source>
        <dbReference type="Proteomes" id="UP000295507"/>
    </source>
</evidence>
<feature type="transmembrane region" description="Helical" evidence="1">
    <location>
        <begin position="31"/>
        <end position="54"/>
    </location>
</feature>
<dbReference type="EMBL" id="SMBK01000013">
    <property type="protein sequence ID" value="TCU34093.1"/>
    <property type="molecule type" value="Genomic_DNA"/>
</dbReference>
<gene>
    <name evidence="3" type="ORF">EV129_11376</name>
</gene>
<accession>A0A4R3REY0</accession>
<dbReference type="RefSeq" id="WP_132552860.1">
    <property type="nucleotide sequence ID" value="NZ_SMBK01000013.1"/>
</dbReference>
<evidence type="ECO:0000256" key="1">
    <source>
        <dbReference type="SAM" id="Phobius"/>
    </source>
</evidence>
<proteinExistence type="predicted"/>
<keyword evidence="1" id="KW-0472">Membrane</keyword>
<sequence length="109" mass="11865">MIRKFLYLSTAHLTPAAKAWLSESATMNHAVSYYGFGGGALMSTLGATMTGWFIHAPKLPDDGGMDYGMPEDLFPIIRHAHANACHYILFDADADVIEGLPVFDDDEDG</sequence>
<feature type="domain" description="DUF5983" evidence="2">
    <location>
        <begin position="6"/>
        <end position="105"/>
    </location>
</feature>